<organism evidence="4 5">
    <name type="scientific">Brachyspira aalborgi</name>
    <dbReference type="NCBI Taxonomy" id="29522"/>
    <lineage>
        <taxon>Bacteria</taxon>
        <taxon>Pseudomonadati</taxon>
        <taxon>Spirochaetota</taxon>
        <taxon>Spirochaetia</taxon>
        <taxon>Brachyspirales</taxon>
        <taxon>Brachyspiraceae</taxon>
        <taxon>Brachyspira</taxon>
    </lineage>
</organism>
<comment type="caution">
    <text evidence="4">The sequence shown here is derived from an EMBL/GenBank/DDBJ whole genome shotgun (WGS) entry which is preliminary data.</text>
</comment>
<accession>A0A5C8F1A5</accession>
<dbReference type="RefSeq" id="WP_147527223.1">
    <property type="nucleotide sequence ID" value="NZ_SAYG01000010.1"/>
</dbReference>
<dbReference type="Pfam" id="PF13181">
    <property type="entry name" value="TPR_8"/>
    <property type="match status" value="2"/>
</dbReference>
<dbReference type="SUPFAM" id="SSF48452">
    <property type="entry name" value="TPR-like"/>
    <property type="match status" value="1"/>
</dbReference>
<dbReference type="Pfam" id="PF11185">
    <property type="entry name" value="DUF2971"/>
    <property type="match status" value="1"/>
</dbReference>
<evidence type="ECO:0000256" key="2">
    <source>
        <dbReference type="ARBA" id="ARBA00022803"/>
    </source>
</evidence>
<feature type="repeat" description="TPR" evidence="3">
    <location>
        <begin position="50"/>
        <end position="83"/>
    </location>
</feature>
<dbReference type="InterPro" id="IPR011990">
    <property type="entry name" value="TPR-like_helical_dom_sf"/>
</dbReference>
<dbReference type="InterPro" id="IPR051685">
    <property type="entry name" value="Ycf3/AcsC/BcsC/TPR_MFPF"/>
</dbReference>
<dbReference type="Proteomes" id="UP000324574">
    <property type="component" value="Unassembled WGS sequence"/>
</dbReference>
<dbReference type="InterPro" id="IPR019734">
    <property type="entry name" value="TPR_rpt"/>
</dbReference>
<dbReference type="Gene3D" id="1.25.40.10">
    <property type="entry name" value="Tetratricopeptide repeat domain"/>
    <property type="match status" value="2"/>
</dbReference>
<keyword evidence="2 3" id="KW-0802">TPR repeat</keyword>
<dbReference type="InterPro" id="IPR021352">
    <property type="entry name" value="DUF2971"/>
</dbReference>
<dbReference type="Gene3D" id="1.25.40.1040">
    <property type="match status" value="1"/>
</dbReference>
<evidence type="ECO:0000313" key="4">
    <source>
        <dbReference type="EMBL" id="TXJ43836.1"/>
    </source>
</evidence>
<dbReference type="AlphaFoldDB" id="A0A5C8F1A5"/>
<evidence type="ECO:0000256" key="1">
    <source>
        <dbReference type="ARBA" id="ARBA00022737"/>
    </source>
</evidence>
<name>A0A5C8F1A5_9SPIR</name>
<proteinExistence type="predicted"/>
<reference evidence="4 5" key="1">
    <citation type="journal article" date="1992" name="Lakartidningen">
        <title>[Penicillin V and not amoxicillin is the first choice preparation in acute otitis].</title>
        <authorList>
            <person name="Kamme C."/>
            <person name="Lundgren K."/>
            <person name="Prellner K."/>
        </authorList>
    </citation>
    <scope>NUCLEOTIDE SEQUENCE [LARGE SCALE GENOMIC DNA]</scope>
    <source>
        <strain evidence="4 5">PC3714II</strain>
    </source>
</reference>
<dbReference type="EMBL" id="SAYG01000010">
    <property type="protein sequence ID" value="TXJ43836.1"/>
    <property type="molecule type" value="Genomic_DNA"/>
</dbReference>
<evidence type="ECO:0000256" key="3">
    <source>
        <dbReference type="PROSITE-ProRule" id="PRU00339"/>
    </source>
</evidence>
<protein>
    <submittedName>
        <fullName evidence="4">DUF2971 domain-containing protein</fullName>
    </submittedName>
</protein>
<dbReference type="PROSITE" id="PS50005">
    <property type="entry name" value="TPR"/>
    <property type="match status" value="2"/>
</dbReference>
<evidence type="ECO:0000313" key="5">
    <source>
        <dbReference type="Proteomes" id="UP000324574"/>
    </source>
</evidence>
<dbReference type="PANTHER" id="PTHR44943:SF8">
    <property type="entry name" value="TPR REPEAT-CONTAINING PROTEIN MJ0263"/>
    <property type="match status" value="1"/>
</dbReference>
<dbReference type="PANTHER" id="PTHR44943">
    <property type="entry name" value="CELLULOSE SYNTHASE OPERON PROTEIN C"/>
    <property type="match status" value="1"/>
</dbReference>
<gene>
    <name evidence="4" type="ORF">EPJ70_09920</name>
</gene>
<keyword evidence="1" id="KW-0677">Repeat</keyword>
<feature type="repeat" description="TPR" evidence="3">
    <location>
        <begin position="163"/>
        <end position="196"/>
    </location>
</feature>
<dbReference type="SMART" id="SM00028">
    <property type="entry name" value="TPR"/>
    <property type="match status" value="6"/>
</dbReference>
<sequence length="511" mass="62117">MKKNKFMDDKLNNINYIVRMCNIHFDRNHEYCIKELNKLLNDKNYKDYYYLCYFHIGIFYASLDNKNEAIKFFTLSIELNNKFFDSYWNRAIIYSFQNKIKKSYKDYKIALSLYNENDFDNTDKKEFIVAKYKLMAKYFDFKKEFKKALICYKKAIKYNFYVENLYNSIGILYHNNKMYDKAIKYYDKAINHLNIIAYFNKSIAYYDIKDYKNALNCINEYFEKKEKDFNSIEYNHKALYIGLLGNIDEAYNCFNEGLNLNINNTFSLFNFIYILLNRNSNFKNYFDDLMNKIINIDFNIENDNIDTLYKYRNIDINTLNLITEEKVKISNFNYFNDPADPIIKLQIKELPEIKDMINKIKICSLSSEYDNFLMWSHYANEHKGICIAYDISKIKEYNKTILKKVIYTKKIQIYKPYNHIFENPILNEEKNFISLFYLKHKNWKYEKEYRIITYEDYDFINLPIKAIYFGMNADINHINLVKNFIKDKNIELYKIKPNENNLFELIKDRIN</sequence>